<dbReference type="Proteomes" id="UP000011115">
    <property type="component" value="Unassembled WGS sequence"/>
</dbReference>
<dbReference type="AlphaFoldDB" id="M1A944"/>
<name>M1A944_SOLTU</name>
<sequence length="157" mass="17083">MVAACFGCEQNKDVIQQELSTDMLLALLKACRSSLPSANSFTIPNNPSLDEAGATAQLGPESKNLQVDVPLKSNRNSRNARVLPQRGSPLLTTRTARIRSLRENKVVKPCEGKSLKSNSPVPESTTAWMLHSRLSTDVLDKAEQFFAAVTCNENGEL</sequence>
<dbReference type="Gramene" id="PGSC0003DMT400017576">
    <property type="protein sequence ID" value="PGSC0003DMT400017576"/>
    <property type="gene ID" value="PGSC0003DMG400006818"/>
</dbReference>
<keyword evidence="2" id="KW-1185">Reference proteome</keyword>
<dbReference type="STRING" id="4113.M1A944"/>
<reference evidence="1" key="2">
    <citation type="submission" date="2015-06" db="UniProtKB">
        <authorList>
            <consortium name="EnsemblPlants"/>
        </authorList>
    </citation>
    <scope>IDENTIFICATION</scope>
    <source>
        <strain evidence="1">DM1-3 516 R44</strain>
    </source>
</reference>
<organism evidence="1 2">
    <name type="scientific">Solanum tuberosum</name>
    <name type="common">Potato</name>
    <dbReference type="NCBI Taxonomy" id="4113"/>
    <lineage>
        <taxon>Eukaryota</taxon>
        <taxon>Viridiplantae</taxon>
        <taxon>Streptophyta</taxon>
        <taxon>Embryophyta</taxon>
        <taxon>Tracheophyta</taxon>
        <taxon>Spermatophyta</taxon>
        <taxon>Magnoliopsida</taxon>
        <taxon>eudicotyledons</taxon>
        <taxon>Gunneridae</taxon>
        <taxon>Pentapetalae</taxon>
        <taxon>asterids</taxon>
        <taxon>lamiids</taxon>
        <taxon>Solanales</taxon>
        <taxon>Solanaceae</taxon>
        <taxon>Solanoideae</taxon>
        <taxon>Solaneae</taxon>
        <taxon>Solanum</taxon>
    </lineage>
</organism>
<dbReference type="PANTHER" id="PTHR31434:SF2">
    <property type="entry name" value="S PHASE CYCLIN A-ASSOCIATED PROTEIN IN THE ENDOPLASMIC RETICULUM"/>
    <property type="match status" value="1"/>
</dbReference>
<dbReference type="InParanoid" id="M1A944"/>
<dbReference type="EnsemblPlants" id="PGSC0003DMT400017576">
    <property type="protein sequence ID" value="PGSC0003DMT400017576"/>
    <property type="gene ID" value="PGSC0003DMG400006818"/>
</dbReference>
<dbReference type="OMA" id="ESTTAWM"/>
<dbReference type="eggNOG" id="KOG4722">
    <property type="taxonomic scope" value="Eukaryota"/>
</dbReference>
<evidence type="ECO:0000313" key="1">
    <source>
        <dbReference type="EnsemblPlants" id="PGSC0003DMT400017576"/>
    </source>
</evidence>
<dbReference type="PANTHER" id="PTHR31434">
    <property type="entry name" value="S PHASE CYCLIN A-ASSOCIATED PROTEIN IN THE ENDOPLASMIC RETICULUM"/>
    <property type="match status" value="1"/>
</dbReference>
<evidence type="ECO:0000313" key="2">
    <source>
        <dbReference type="Proteomes" id="UP000011115"/>
    </source>
</evidence>
<protein>
    <submittedName>
        <fullName evidence="1">Uncharacterized protein</fullName>
    </submittedName>
</protein>
<accession>M1A944</accession>
<reference evidence="2" key="1">
    <citation type="journal article" date="2011" name="Nature">
        <title>Genome sequence and analysis of the tuber crop potato.</title>
        <authorList>
            <consortium name="The Potato Genome Sequencing Consortium"/>
        </authorList>
    </citation>
    <scope>NUCLEOTIDE SEQUENCE [LARGE SCALE GENOMIC DNA]</scope>
    <source>
        <strain evidence="2">cv. DM1-3 516 R44</strain>
    </source>
</reference>
<dbReference type="HOGENOM" id="CLU_1761426_0_0_1"/>
<proteinExistence type="predicted"/>
<dbReference type="PaxDb" id="4113-PGSC0003DMT400017576"/>